<dbReference type="EMBL" id="MU154532">
    <property type="protein sequence ID" value="KAF9499367.1"/>
    <property type="molecule type" value="Genomic_DNA"/>
</dbReference>
<reference evidence="1" key="1">
    <citation type="submission" date="2020-11" db="EMBL/GenBank/DDBJ databases">
        <authorList>
            <consortium name="DOE Joint Genome Institute"/>
            <person name="Ahrendt S."/>
            <person name="Riley R."/>
            <person name="Andreopoulos W."/>
            <person name="Labutti K."/>
            <person name="Pangilinan J."/>
            <person name="Ruiz-Duenas F.J."/>
            <person name="Barrasa J.M."/>
            <person name="Sanchez-Garcia M."/>
            <person name="Camarero S."/>
            <person name="Miyauchi S."/>
            <person name="Serrano A."/>
            <person name="Linde D."/>
            <person name="Babiker R."/>
            <person name="Drula E."/>
            <person name="Ayuso-Fernandez I."/>
            <person name="Pacheco R."/>
            <person name="Padilla G."/>
            <person name="Ferreira P."/>
            <person name="Barriuso J."/>
            <person name="Kellner H."/>
            <person name="Castanera R."/>
            <person name="Alfaro M."/>
            <person name="Ramirez L."/>
            <person name="Pisabarro A.G."/>
            <person name="Kuo A."/>
            <person name="Tritt A."/>
            <person name="Lipzen A."/>
            <person name="He G."/>
            <person name="Yan M."/>
            <person name="Ng V."/>
            <person name="Cullen D."/>
            <person name="Martin F."/>
            <person name="Rosso M.-N."/>
            <person name="Henrissat B."/>
            <person name="Hibbett D."/>
            <person name="Martinez A.T."/>
            <person name="Grigoriev I.V."/>
        </authorList>
    </citation>
    <scope>NUCLEOTIDE SEQUENCE</scope>
    <source>
        <strain evidence="1">ATCC 90797</strain>
    </source>
</reference>
<dbReference type="OrthoDB" id="2571149at2759"/>
<protein>
    <submittedName>
        <fullName evidence="1">Uncharacterized protein</fullName>
    </submittedName>
</protein>
<name>A0A9P6A5F5_PLEER</name>
<organism evidence="1 2">
    <name type="scientific">Pleurotus eryngii</name>
    <name type="common">Boletus of the steppes</name>
    <dbReference type="NCBI Taxonomy" id="5323"/>
    <lineage>
        <taxon>Eukaryota</taxon>
        <taxon>Fungi</taxon>
        <taxon>Dikarya</taxon>
        <taxon>Basidiomycota</taxon>
        <taxon>Agaricomycotina</taxon>
        <taxon>Agaricomycetes</taxon>
        <taxon>Agaricomycetidae</taxon>
        <taxon>Agaricales</taxon>
        <taxon>Pleurotineae</taxon>
        <taxon>Pleurotaceae</taxon>
        <taxon>Pleurotus</taxon>
    </lineage>
</organism>
<sequence length="387" mass="45216">MAIITSSIRMSVTVSLTKSLAFRQKIATLLSPLRRVRPRVPFWKLGAHRIPTLWGLYRGLLRYAPSELIRCRVRELFRQNQHLTGTGATRSKLRQGHQWRDAFRAAHEGDARMQTVLSRYERLLKTRRDRLRLEDMLRKELAWQKRLKNRPMLTGSFLRATLSNRPLPRLKPQPLAITMMIKRRRAARERRALKLMAVNEWIDDLRREREFEEGLKKYAKAPFEPVYTGPDGKDWDGPLYSVRANLHKGFDLDTERSQTPISKELKEAVMQARRDKIANKIRERAREAHGEILPCTIKRKIKGPPAHVLAAMTEKQKVRDMVVRSSASEVGYVGKMKRQLGWKLKNPEAWKLEGGWEQEKERLDREVQRIAAENLRRRKRASDGAIS</sequence>
<dbReference type="Proteomes" id="UP000807025">
    <property type="component" value="Unassembled WGS sequence"/>
</dbReference>
<comment type="caution">
    <text evidence="1">The sequence shown here is derived from an EMBL/GenBank/DDBJ whole genome shotgun (WGS) entry which is preliminary data.</text>
</comment>
<dbReference type="AlphaFoldDB" id="A0A9P6A5F5"/>
<proteinExistence type="predicted"/>
<accession>A0A9P6A5F5</accession>
<evidence type="ECO:0000313" key="2">
    <source>
        <dbReference type="Proteomes" id="UP000807025"/>
    </source>
</evidence>
<gene>
    <name evidence="1" type="ORF">BDN71DRAFT_1441996</name>
</gene>
<keyword evidence="2" id="KW-1185">Reference proteome</keyword>
<evidence type="ECO:0000313" key="1">
    <source>
        <dbReference type="EMBL" id="KAF9499367.1"/>
    </source>
</evidence>